<gene>
    <name evidence="1" type="ORF">ALC62_15113</name>
</gene>
<feature type="non-terminal residue" evidence="1">
    <location>
        <position position="1"/>
    </location>
</feature>
<accession>A0A151I7V6</accession>
<keyword evidence="2" id="KW-1185">Reference proteome</keyword>
<proteinExistence type="predicted"/>
<reference evidence="1 2" key="1">
    <citation type="submission" date="2016-03" db="EMBL/GenBank/DDBJ databases">
        <title>Cyphomyrmex costatus WGS genome.</title>
        <authorList>
            <person name="Nygaard S."/>
            <person name="Hu H."/>
            <person name="Boomsma J."/>
            <person name="Zhang G."/>
        </authorList>
    </citation>
    <scope>NUCLEOTIDE SEQUENCE [LARGE SCALE GENOMIC DNA]</scope>
    <source>
        <strain evidence="1">MS0001</strain>
        <tissue evidence="1">Whole body</tissue>
    </source>
</reference>
<evidence type="ECO:0000313" key="2">
    <source>
        <dbReference type="Proteomes" id="UP000078542"/>
    </source>
</evidence>
<protein>
    <submittedName>
        <fullName evidence="1">Uncharacterized protein</fullName>
    </submittedName>
</protein>
<evidence type="ECO:0000313" key="1">
    <source>
        <dbReference type="EMBL" id="KYM94252.1"/>
    </source>
</evidence>
<organism evidence="1 2">
    <name type="scientific">Cyphomyrmex costatus</name>
    <dbReference type="NCBI Taxonomy" id="456900"/>
    <lineage>
        <taxon>Eukaryota</taxon>
        <taxon>Metazoa</taxon>
        <taxon>Ecdysozoa</taxon>
        <taxon>Arthropoda</taxon>
        <taxon>Hexapoda</taxon>
        <taxon>Insecta</taxon>
        <taxon>Pterygota</taxon>
        <taxon>Neoptera</taxon>
        <taxon>Endopterygota</taxon>
        <taxon>Hymenoptera</taxon>
        <taxon>Apocrita</taxon>
        <taxon>Aculeata</taxon>
        <taxon>Formicoidea</taxon>
        <taxon>Formicidae</taxon>
        <taxon>Myrmicinae</taxon>
        <taxon>Cyphomyrmex</taxon>
    </lineage>
</organism>
<dbReference type="EMBL" id="KQ978393">
    <property type="protein sequence ID" value="KYM94252.1"/>
    <property type="molecule type" value="Genomic_DNA"/>
</dbReference>
<sequence length="128" mass="14474">RANDRSSLQRGTTTVDRLIDRVTQFLQRRERPHRRLEASSREADLIEILSLSLGTAVFYFEKKNGPHLCQLLVKCTLTFSIPDISREAPPWPQPTSQIIVPVMGHAHRIEPTGNNKVEGSLSKPIYGD</sequence>
<dbReference type="AlphaFoldDB" id="A0A151I7V6"/>
<name>A0A151I7V6_9HYME</name>
<dbReference type="Proteomes" id="UP000078542">
    <property type="component" value="Unassembled WGS sequence"/>
</dbReference>